<dbReference type="Pfam" id="PF07926">
    <property type="entry name" value="TPR_MLP1_2"/>
    <property type="match status" value="1"/>
</dbReference>
<evidence type="ECO:0000256" key="25">
    <source>
        <dbReference type="SAM" id="Coils"/>
    </source>
</evidence>
<dbReference type="Proteomes" id="UP000824540">
    <property type="component" value="Unassembled WGS sequence"/>
</dbReference>
<evidence type="ECO:0000256" key="20">
    <source>
        <dbReference type="ARBA" id="ARBA00023212"/>
    </source>
</evidence>
<evidence type="ECO:0000256" key="1">
    <source>
        <dbReference type="ARBA" id="ARBA00004186"/>
    </source>
</evidence>
<dbReference type="PANTHER" id="PTHR18898:SF3">
    <property type="entry name" value="NUCLEOPROTEIN TPR"/>
    <property type="match status" value="1"/>
</dbReference>
<feature type="compositionally biased region" description="Acidic residues" evidence="26">
    <location>
        <begin position="1989"/>
        <end position="2009"/>
    </location>
</feature>
<evidence type="ECO:0000256" key="26">
    <source>
        <dbReference type="SAM" id="MobiDB-lite"/>
    </source>
</evidence>
<feature type="compositionally biased region" description="Basic and acidic residues" evidence="26">
    <location>
        <begin position="1584"/>
        <end position="1605"/>
    </location>
</feature>
<dbReference type="GO" id="GO:0051301">
    <property type="term" value="P:cell division"/>
    <property type="evidence" value="ECO:0007669"/>
    <property type="project" value="UniProtKB-KW"/>
</dbReference>
<dbReference type="OrthoDB" id="343070at2759"/>
<evidence type="ECO:0000256" key="13">
    <source>
        <dbReference type="ARBA" id="ARBA00022816"/>
    </source>
</evidence>
<organism evidence="30 31">
    <name type="scientific">Albula glossodonta</name>
    <name type="common">roundjaw bonefish</name>
    <dbReference type="NCBI Taxonomy" id="121402"/>
    <lineage>
        <taxon>Eukaryota</taxon>
        <taxon>Metazoa</taxon>
        <taxon>Chordata</taxon>
        <taxon>Craniata</taxon>
        <taxon>Vertebrata</taxon>
        <taxon>Euteleostomi</taxon>
        <taxon>Actinopterygii</taxon>
        <taxon>Neopterygii</taxon>
        <taxon>Teleostei</taxon>
        <taxon>Albuliformes</taxon>
        <taxon>Albulidae</taxon>
        <taxon>Albula</taxon>
    </lineage>
</organism>
<evidence type="ECO:0000256" key="21">
    <source>
        <dbReference type="ARBA" id="ARBA00023242"/>
    </source>
</evidence>
<keyword evidence="16" id="KW-0811">Translocation</keyword>
<feature type="compositionally biased region" description="Low complexity" evidence="26">
    <location>
        <begin position="1686"/>
        <end position="1697"/>
    </location>
</feature>
<dbReference type="GO" id="GO:0006606">
    <property type="term" value="P:protein import into nucleus"/>
    <property type="evidence" value="ECO:0007669"/>
    <property type="project" value="InterPro"/>
</dbReference>
<feature type="compositionally biased region" description="Polar residues" evidence="26">
    <location>
        <begin position="679"/>
        <end position="689"/>
    </location>
</feature>
<feature type="region of interest" description="Disordered" evidence="26">
    <location>
        <begin position="1662"/>
        <end position="1764"/>
    </location>
</feature>
<feature type="domain" description="Nucleoprotein TPR/MLP1-2" evidence="27">
    <location>
        <begin position="1090"/>
        <end position="1217"/>
    </location>
</feature>
<feature type="region of interest" description="Disordered" evidence="26">
    <location>
        <begin position="91"/>
        <end position="112"/>
    </location>
</feature>
<feature type="compositionally biased region" description="Polar residues" evidence="26">
    <location>
        <begin position="2180"/>
        <end position="2193"/>
    </location>
</feature>
<dbReference type="GO" id="GO:0000776">
    <property type="term" value="C:kinetochore"/>
    <property type="evidence" value="ECO:0007669"/>
    <property type="project" value="UniProtKB-KW"/>
</dbReference>
<feature type="region of interest" description="Disordered" evidence="26">
    <location>
        <begin position="1822"/>
        <end position="2138"/>
    </location>
</feature>
<evidence type="ECO:0000256" key="9">
    <source>
        <dbReference type="ARBA" id="ARBA00022454"/>
    </source>
</evidence>
<keyword evidence="17 25" id="KW-0175">Coiled coil</keyword>
<feature type="compositionally biased region" description="Polar residues" evidence="26">
    <location>
        <begin position="2274"/>
        <end position="2288"/>
    </location>
</feature>
<gene>
    <name evidence="30" type="ORF">JZ751_025839</name>
</gene>
<evidence type="ECO:0000256" key="23">
    <source>
        <dbReference type="ARBA" id="ARBA00023328"/>
    </source>
</evidence>
<feature type="compositionally biased region" description="Low complexity" evidence="26">
    <location>
        <begin position="702"/>
        <end position="711"/>
    </location>
</feature>
<feature type="coiled-coil region" evidence="25">
    <location>
        <begin position="239"/>
        <end position="273"/>
    </location>
</feature>
<dbReference type="GO" id="GO:0017056">
    <property type="term" value="F:structural constituent of nuclear pore"/>
    <property type="evidence" value="ECO:0007669"/>
    <property type="project" value="TreeGrafter"/>
</dbReference>
<evidence type="ECO:0000256" key="8">
    <source>
        <dbReference type="ARBA" id="ARBA00022448"/>
    </source>
</evidence>
<feature type="domain" description="Nucleoprotein TPR/MPL1" evidence="28">
    <location>
        <begin position="171"/>
        <end position="258"/>
    </location>
</feature>
<evidence type="ECO:0000256" key="5">
    <source>
        <dbReference type="ARBA" id="ARBA00004629"/>
    </source>
</evidence>
<evidence type="ECO:0000259" key="29">
    <source>
        <dbReference type="Pfam" id="PF25785"/>
    </source>
</evidence>
<reference evidence="30" key="1">
    <citation type="thesis" date="2021" institute="BYU ScholarsArchive" country="Provo, UT, USA">
        <title>Applications of and Algorithms for Genome Assembly and Genomic Analyses with an Emphasis on Marine Teleosts.</title>
        <authorList>
            <person name="Pickett B.D."/>
        </authorList>
    </citation>
    <scope>NUCLEOTIDE SEQUENCE</scope>
    <source>
        <strain evidence="30">HI-2016</strain>
    </source>
</reference>
<feature type="region of interest" description="Disordered" evidence="26">
    <location>
        <begin position="956"/>
        <end position="1010"/>
    </location>
</feature>
<keyword evidence="13" id="KW-0509">mRNA transport</keyword>
<feature type="region of interest" description="Disordered" evidence="26">
    <location>
        <begin position="2160"/>
        <end position="2195"/>
    </location>
</feature>
<keyword evidence="10" id="KW-0963">Cytoplasm</keyword>
<dbReference type="GO" id="GO:0031965">
    <property type="term" value="C:nuclear membrane"/>
    <property type="evidence" value="ECO:0007669"/>
    <property type="project" value="UniProtKB-SubCell"/>
</dbReference>
<keyword evidence="15" id="KW-0653">Protein transport</keyword>
<keyword evidence="19" id="KW-0472">Membrane</keyword>
<evidence type="ECO:0000256" key="12">
    <source>
        <dbReference type="ARBA" id="ARBA00022776"/>
    </source>
</evidence>
<dbReference type="GO" id="GO:0005819">
    <property type="term" value="C:spindle"/>
    <property type="evidence" value="ECO:0007669"/>
    <property type="project" value="UniProtKB-SubCell"/>
</dbReference>
<evidence type="ECO:0000259" key="27">
    <source>
        <dbReference type="Pfam" id="PF07926"/>
    </source>
</evidence>
<evidence type="ECO:0000256" key="2">
    <source>
        <dbReference type="ARBA" id="ARBA00004335"/>
    </source>
</evidence>
<comment type="caution">
    <text evidence="30">The sequence shown here is derived from an EMBL/GenBank/DDBJ whole genome shotgun (WGS) entry which is preliminary data.</text>
</comment>
<evidence type="ECO:0000256" key="17">
    <source>
        <dbReference type="ARBA" id="ARBA00023054"/>
    </source>
</evidence>
<feature type="compositionally biased region" description="Polar residues" evidence="26">
    <location>
        <begin position="1956"/>
        <end position="1966"/>
    </location>
</feature>
<keyword evidence="12" id="KW-0498">Mitosis</keyword>
<dbReference type="PANTHER" id="PTHR18898">
    <property type="entry name" value="NUCLEOPROTEIN TPR-RELATED"/>
    <property type="match status" value="1"/>
</dbReference>
<keyword evidence="8" id="KW-0813">Transport</keyword>
<keyword evidence="31" id="KW-1185">Reference proteome</keyword>
<evidence type="ECO:0000256" key="24">
    <source>
        <dbReference type="ARBA" id="ARBA00077074"/>
    </source>
</evidence>
<evidence type="ECO:0000313" key="30">
    <source>
        <dbReference type="EMBL" id="KAG9338435.1"/>
    </source>
</evidence>
<feature type="coiled-coil region" evidence="25">
    <location>
        <begin position="587"/>
        <end position="647"/>
    </location>
</feature>
<feature type="compositionally biased region" description="Acidic residues" evidence="26">
    <location>
        <begin position="1878"/>
        <end position="1893"/>
    </location>
</feature>
<feature type="region of interest" description="Disordered" evidence="26">
    <location>
        <begin position="2234"/>
        <end position="2322"/>
    </location>
</feature>
<evidence type="ECO:0000256" key="16">
    <source>
        <dbReference type="ARBA" id="ARBA00023010"/>
    </source>
</evidence>
<keyword evidence="11" id="KW-0132">Cell division</keyword>
<feature type="coiled-coil region" evidence="25">
    <location>
        <begin position="1147"/>
        <end position="1220"/>
    </location>
</feature>
<evidence type="ECO:0000256" key="3">
    <source>
        <dbReference type="ARBA" id="ARBA00004567"/>
    </source>
</evidence>
<feature type="compositionally biased region" description="Basic and acidic residues" evidence="26">
    <location>
        <begin position="986"/>
        <end position="1007"/>
    </location>
</feature>
<protein>
    <recommendedName>
        <fullName evidence="7">Nucleoprotein TPR</fullName>
    </recommendedName>
    <alternativeName>
        <fullName evidence="24">NPC-associated intranuclear protein</fullName>
    </alternativeName>
</protein>
<name>A0A8T2NDJ5_9TELE</name>
<evidence type="ECO:0000256" key="11">
    <source>
        <dbReference type="ARBA" id="ARBA00022618"/>
    </source>
</evidence>
<dbReference type="GO" id="GO:0006406">
    <property type="term" value="P:mRNA export from nucleus"/>
    <property type="evidence" value="ECO:0007669"/>
    <property type="project" value="TreeGrafter"/>
</dbReference>
<dbReference type="GO" id="GO:0034399">
    <property type="term" value="C:nuclear periphery"/>
    <property type="evidence" value="ECO:0007669"/>
    <property type="project" value="UniProtKB-ARBA"/>
</dbReference>
<accession>A0A8T2NDJ5</accession>
<comment type="similarity">
    <text evidence="6">Belongs to the TPR family.</text>
</comment>
<comment type="subcellular location">
    <subcellularLocation>
        <location evidence="5">Chromosome</location>
        <location evidence="5">Centromere</location>
        <location evidence="5">Kinetochore</location>
    </subcellularLocation>
    <subcellularLocation>
        <location evidence="1">Cytoplasm</location>
        <location evidence="1">Cytoskeleton</location>
        <location evidence="1">Spindle</location>
    </subcellularLocation>
    <subcellularLocation>
        <location evidence="2">Nucleus membrane</location>
        <topology evidence="2">Peripheral membrane protein</topology>
        <orientation evidence="2">Cytoplasmic side</orientation>
    </subcellularLocation>
    <subcellularLocation>
        <location evidence="4">Nucleus membrane</location>
        <topology evidence="4">Peripheral membrane protein</topology>
        <orientation evidence="4">Nucleoplasmic side</orientation>
    </subcellularLocation>
    <subcellularLocation>
        <location evidence="3">Nucleus</location>
        <location evidence="3">Nuclear pore complex</location>
    </subcellularLocation>
</comment>
<feature type="compositionally biased region" description="Acidic residues" evidence="26">
    <location>
        <begin position="1911"/>
        <end position="1924"/>
    </location>
</feature>
<feature type="compositionally biased region" description="Low complexity" evidence="26">
    <location>
        <begin position="1749"/>
        <end position="1764"/>
    </location>
</feature>
<feature type="coiled-coil region" evidence="25">
    <location>
        <begin position="1253"/>
        <end position="1474"/>
    </location>
</feature>
<evidence type="ECO:0000256" key="14">
    <source>
        <dbReference type="ARBA" id="ARBA00022838"/>
    </source>
</evidence>
<feature type="compositionally biased region" description="Low complexity" evidence="26">
    <location>
        <begin position="2043"/>
        <end position="2053"/>
    </location>
</feature>
<dbReference type="EMBL" id="JAFBMS010000067">
    <property type="protein sequence ID" value="KAG9338435.1"/>
    <property type="molecule type" value="Genomic_DNA"/>
</dbReference>
<feature type="compositionally biased region" description="Polar residues" evidence="26">
    <location>
        <begin position="956"/>
        <end position="970"/>
    </location>
</feature>
<proteinExistence type="inferred from homology"/>
<keyword evidence="18" id="KW-0906">Nuclear pore complex</keyword>
<evidence type="ECO:0000256" key="10">
    <source>
        <dbReference type="ARBA" id="ARBA00022490"/>
    </source>
</evidence>
<dbReference type="InterPro" id="IPR057577">
    <property type="entry name" value="Nucleoprot-TPR/MLP1_dom"/>
</dbReference>
<feature type="domain" description="NUA/TPR/MLP1-2-like" evidence="29">
    <location>
        <begin position="512"/>
        <end position="611"/>
    </location>
</feature>
<dbReference type="InterPro" id="IPR057974">
    <property type="entry name" value="NUA/TPR/MLP1-2-like_dom"/>
</dbReference>
<feature type="compositionally biased region" description="Polar residues" evidence="26">
    <location>
        <begin position="361"/>
        <end position="372"/>
    </location>
</feature>
<evidence type="ECO:0000256" key="6">
    <source>
        <dbReference type="ARBA" id="ARBA00005274"/>
    </source>
</evidence>
<feature type="region of interest" description="Disordered" evidence="26">
    <location>
        <begin position="667"/>
        <end position="711"/>
    </location>
</feature>
<evidence type="ECO:0000256" key="4">
    <source>
        <dbReference type="ARBA" id="ARBA00004620"/>
    </source>
</evidence>
<keyword evidence="20" id="KW-0206">Cytoskeleton</keyword>
<feature type="compositionally biased region" description="Low complexity" evidence="26">
    <location>
        <begin position="2289"/>
        <end position="2299"/>
    </location>
</feature>
<dbReference type="GO" id="GO:0005643">
    <property type="term" value="C:nuclear pore"/>
    <property type="evidence" value="ECO:0007669"/>
    <property type="project" value="UniProtKB-SubCell"/>
</dbReference>
<keyword evidence="9" id="KW-0158">Chromosome</keyword>
<feature type="compositionally biased region" description="Polar residues" evidence="26">
    <location>
        <begin position="2059"/>
        <end position="2069"/>
    </location>
</feature>
<dbReference type="Pfam" id="PF25785">
    <property type="entry name" value="TPR"/>
    <property type="match status" value="1"/>
</dbReference>
<sequence length="2386" mass="269422">MASVLQQMLERSEISKLPKAVQNKLEKFFSDQQSEIDSLKSQHERLKVDSEQQYFELEKCLAHTQEQFLSQTQDYHKVKEENSVLREDLTNLKNKNQEHETSEEKLSSQQSNLSKAKYELEAEKRELVRTVEKKSQEVEHLSEELKRLDDKLVETNTAKMELQLKLDEIQSAEVSVKYREKRLEQEKELLQKQTVWLNTELKAKTEELISVSREKGKEILELKCTLENKKDEVLLCYLVTRLQDQVNNLKKSNENFQKQMEASMKKMKEGKDQLLAVEEKFHNELTANIKLSNLYKASSCCNSAICLLVSGAAADAESKNVELNRAVEELQKLLKEAGDGKTLSASQGKPLSVGKQKNHTNKATESQLAEMTSSKEKMEVELKEKIRTVEKELENTKVLLSDSSRRGVAAYTEEELTDMCPTAAAVAKIVKPGMKLMELYNAFVEAQDQLHLERLENKRVNKYLDEIVREVETMAPVLKRQREEYEQMQSSMTSLSTKLEQAMKEMHRLQKEADEANKRSSVLERDNQKFELQLADQSQQIRVLLLELEEARGSRVVREGEREDVSSAHISSTSEVATQRLVTFRSVEELQQQNQRLLAALREEKEAREKEKVEATVSRNTELEKSLEATRRELAQLREQRSHQAQLAESAARQRDMYRILLSQTTGVSLPGPVGEASAGTSQGSTPRQSPGGIPSRTMPPRAAAAGSREAVEARAALRQLQDVFNTYKREKAENDKILNEQNEKLQKQVSEFRSQNAKLSTQLDFSAKRYTMLQDSMEGYRREIASLREKSQKMAATSQKQEQIIHTMTQDLRAANEKLAVAEIRGENLKKERDMLKMAESRLNQEKESILAEQRSQNLLLTNLKAIQLTLERSEAETKQRLSSQIERLEREIVGLKKKLEQEVEQRHALGRNQDSQLLDIRRQLDSQTALHQKTKELLKTAEQQNATLRQQLNNAETQTTAKPSTQNRAGPKAGQRVASEQDVEELRSRLRQAEEQSGDLQERLKNATSNVEQYRAMVLTLEESLNKEKQATEQNRSSIETRLKEAQEYSKQLEKKLMEAETEKQGLEEEKRKAVESVEKQMNELKKNLRSIQTELQDALQRAAAAVTQEQKATQDSQQQTKLAAEAQSKYERELMLHAADVAALQAAKEQALQVSKTRQQLEEKVRKAGTQLQEARTSWEQQEKRLKEEANKLKVRAEDLQKQNGLLHQEIETLRSKMSMSLRQQFAKDSPPSISLSEEGKSHDQILEILRFVRREKEIAETQYEVAQVESLRHKERVEHLEKELKDMQETLNSEREKQQVTAKTLAQHDQMMKRTENMNVLTETNKMLREEKDRLEQEFRQTQAKAGLLRVRKLEADITPLQESNAELSEKSGMLQAEKKLLEEDIKRWKTRTQNLMSQQKDSETEEQKKLLLEKEAQQKRIQQLTEETARLKAEIARTQASMTTVQSQLQNLRENLGKVTTERENLKKELEVKTLDIQEKVKTITQVKKIGRRYKTQYEELKVQHDKMVAEVAAKPAQEQEAQQASAQEIQALKNSLSQAETRAKDLKTQVESLQKVRGLQEQVNKMKPELGRLRKELQEKSAQEEQLRQQMAEKEEKTKKAFMGAKQKINQLNSAKEQLSQECEELKQQREELEVRLSALKSQYEGRLCRQERELRELREQQERHGEQRDEPPEQGPSKAQEQQRPAEQRQITIKTMPAADRGSTSTLEPPTANIKPTPVAATPSKPSAIPGNKSTPRASIRPMITPATVPTPTPTATVMPTTQVETQEAGQSTEGPVEHVMVFGAASGSVRSTSPNVQTTLAQPMLTQATAFVQPTQSLPPAAEPASQELAPGTMETGPSSQMERPSTSTAVFGTVSATPGSTVPKRSREEEQESTGEAETTEEPTDAPIPKKIRIIQRAVLGLEEEASTEDSPDAEAETRLESQEAPDASQLGQLSEEDGYPVLTYSDEMSQSVPAESSESRLSDQNSPEGQQHDVIVIETDSESKEEEEEEEEEEEGDEAEQGHEVADPSAENEGSVGPSDSTQRLPDPQNEGESSSTVESSSTDAPRDQQPTPNTTTLDRQAPRLPQSPRRPPHLLPPRLYIQPPAQELGPPPSQRQSAPNRRLSVGRAPQLTPGIGSVPHFFDEDDRMVPSTPTLVVPHRTDGFAEAIHSPQVAGVPRFRFGPPDDMPQASSSHSDLGQLASQGGLGMYESPLFLAANEEESGGRSVPTTPLQIAAPVTVFSETHSSDVSETASQSVPMVTTSTTGLASGEASLDSQPEAESAQPSDDASLPSTSQEPTSSSADTSSSPPKPASRPMAQHQLPIRPPTRGTQIIRRGEPKQTLYRFSQGRARFLCPREHALKRLAEPCSAHHPSTHFKLLFLLWLKLQYFIRQPA</sequence>
<evidence type="ECO:0000256" key="18">
    <source>
        <dbReference type="ARBA" id="ARBA00023132"/>
    </source>
</evidence>
<feature type="coiled-coil region" evidence="25">
    <location>
        <begin position="478"/>
        <end position="533"/>
    </location>
</feature>
<dbReference type="InterPro" id="IPR012929">
    <property type="entry name" value="Nucleoprot-TPR/MLP1-2_dom"/>
</dbReference>
<feature type="compositionally biased region" description="Basic and acidic residues" evidence="26">
    <location>
        <begin position="91"/>
        <end position="106"/>
    </location>
</feature>
<feature type="compositionally biased region" description="Basic and acidic residues" evidence="26">
    <location>
        <begin position="1662"/>
        <end position="1678"/>
    </location>
</feature>
<dbReference type="Pfam" id="PF25481">
    <property type="entry name" value="Nucleoprot-TPR"/>
    <property type="match status" value="1"/>
</dbReference>
<keyword evidence="23" id="KW-0137">Centromere</keyword>
<keyword evidence="21" id="KW-0539">Nucleus</keyword>
<keyword evidence="14" id="KW-0995">Kinetochore</keyword>
<keyword evidence="22" id="KW-0131">Cell cycle</keyword>
<evidence type="ECO:0000256" key="22">
    <source>
        <dbReference type="ARBA" id="ARBA00023306"/>
    </source>
</evidence>
<evidence type="ECO:0000259" key="28">
    <source>
        <dbReference type="Pfam" id="PF25481"/>
    </source>
</evidence>
<feature type="compositionally biased region" description="Polar residues" evidence="26">
    <location>
        <begin position="2234"/>
        <end position="2258"/>
    </location>
</feature>
<evidence type="ECO:0000256" key="7">
    <source>
        <dbReference type="ARBA" id="ARBA00019789"/>
    </source>
</evidence>
<feature type="region of interest" description="Disordered" evidence="26">
    <location>
        <begin position="339"/>
        <end position="376"/>
    </location>
</feature>
<feature type="compositionally biased region" description="Polar residues" evidence="26">
    <location>
        <begin position="1844"/>
        <end position="1869"/>
    </location>
</feature>
<evidence type="ECO:0000256" key="15">
    <source>
        <dbReference type="ARBA" id="ARBA00022927"/>
    </source>
</evidence>
<evidence type="ECO:0000256" key="19">
    <source>
        <dbReference type="ARBA" id="ARBA00023136"/>
    </source>
</evidence>
<feature type="region of interest" description="Disordered" evidence="26">
    <location>
        <begin position="1584"/>
        <end position="1608"/>
    </location>
</feature>
<dbReference type="FunFam" id="1.10.287.1490:FF:000004">
    <property type="entry name" value="nucleoprotein TPR isoform X2"/>
    <property type="match status" value="1"/>
</dbReference>
<dbReference type="GO" id="GO:1901673">
    <property type="term" value="P:regulation of mitotic spindle assembly"/>
    <property type="evidence" value="ECO:0007669"/>
    <property type="project" value="TreeGrafter"/>
</dbReference>
<evidence type="ECO:0000313" key="31">
    <source>
        <dbReference type="Proteomes" id="UP000824540"/>
    </source>
</evidence>